<dbReference type="InterPro" id="IPR036388">
    <property type="entry name" value="WH-like_DNA-bd_sf"/>
</dbReference>
<organism evidence="5 6">
    <name type="scientific">Coraliomargarita akajimensis (strain DSM 45221 / IAM 15411 / JCM 23193 / KCTC 12865 / 04OKA010-24)</name>
    <dbReference type="NCBI Taxonomy" id="583355"/>
    <lineage>
        <taxon>Bacteria</taxon>
        <taxon>Pseudomonadati</taxon>
        <taxon>Verrucomicrobiota</taxon>
        <taxon>Opitutia</taxon>
        <taxon>Puniceicoccales</taxon>
        <taxon>Coraliomargaritaceae</taxon>
        <taxon>Coraliomargarita</taxon>
    </lineage>
</organism>
<proteinExistence type="predicted"/>
<dbReference type="eggNOG" id="COG1510">
    <property type="taxonomic scope" value="Bacteria"/>
</dbReference>
<feature type="domain" description="HTH arsR-type" evidence="4">
    <location>
        <begin position="69"/>
        <end position="102"/>
    </location>
</feature>
<evidence type="ECO:0000259" key="4">
    <source>
        <dbReference type="Pfam" id="PF01022"/>
    </source>
</evidence>
<dbReference type="SUPFAM" id="SSF46785">
    <property type="entry name" value="Winged helix' DNA-binding domain"/>
    <property type="match status" value="1"/>
</dbReference>
<dbReference type="Proteomes" id="UP000000925">
    <property type="component" value="Chromosome"/>
</dbReference>
<evidence type="ECO:0000256" key="1">
    <source>
        <dbReference type="ARBA" id="ARBA00023015"/>
    </source>
</evidence>
<evidence type="ECO:0000256" key="3">
    <source>
        <dbReference type="ARBA" id="ARBA00023163"/>
    </source>
</evidence>
<dbReference type="STRING" id="583355.Caka_1998"/>
<sequence length="206" mass="23044">MHSVQHLTFFANTHHCGISTMSSTTPSEPDPGPELSDWEAATIEVFVRAANLIGLPRSVGEIYGVLYCAERPLAFDDLVERLGISRGSVSQGLKVLRQLGAVRLHYIPGSRRDHYVPELSMKRLASGFMRDQIDPHLESGVARLAQVEELIAGEPDPERRKLALQRLSTLRNWQSRTRQLVPIIMAVLSGVRFFSDSETDLREEVV</sequence>
<keyword evidence="2" id="KW-0238">DNA-binding</keyword>
<evidence type="ECO:0000256" key="2">
    <source>
        <dbReference type="ARBA" id="ARBA00023125"/>
    </source>
</evidence>
<dbReference type="Pfam" id="PF01022">
    <property type="entry name" value="HTH_5"/>
    <property type="match status" value="1"/>
</dbReference>
<dbReference type="InterPro" id="IPR036390">
    <property type="entry name" value="WH_DNA-bd_sf"/>
</dbReference>
<keyword evidence="1" id="KW-0805">Transcription regulation</keyword>
<dbReference type="GO" id="GO:0003700">
    <property type="term" value="F:DNA-binding transcription factor activity"/>
    <property type="evidence" value="ECO:0007669"/>
    <property type="project" value="InterPro"/>
</dbReference>
<dbReference type="Gene3D" id="1.10.10.10">
    <property type="entry name" value="Winged helix-like DNA-binding domain superfamily/Winged helix DNA-binding domain"/>
    <property type="match status" value="1"/>
</dbReference>
<dbReference type="OrthoDB" id="9791954at2"/>
<dbReference type="PANTHER" id="PTHR38465:SF1">
    <property type="entry name" value="HTH-TYPE TRANSCRIPTIONAL REGULATOR MJ1563-RELATED"/>
    <property type="match status" value="1"/>
</dbReference>
<protein>
    <submittedName>
        <fullName evidence="5">Transcriptional regulator protein-like protein</fullName>
    </submittedName>
</protein>
<dbReference type="KEGG" id="caa:Caka_1998"/>
<dbReference type="EMBL" id="CP001998">
    <property type="protein sequence ID" value="ADE55016.1"/>
    <property type="molecule type" value="Genomic_DNA"/>
</dbReference>
<dbReference type="AlphaFoldDB" id="D5EKV9"/>
<reference evidence="5 6" key="1">
    <citation type="journal article" date="2010" name="Stand. Genomic Sci.">
        <title>Complete genome sequence of Coraliomargarita akajimensis type strain (04OKA010-24).</title>
        <authorList>
            <person name="Mavromatis K."/>
            <person name="Abt B."/>
            <person name="Brambilla E."/>
            <person name="Lapidus A."/>
            <person name="Copeland A."/>
            <person name="Deshpande S."/>
            <person name="Nolan M."/>
            <person name="Lucas S."/>
            <person name="Tice H."/>
            <person name="Cheng J.F."/>
            <person name="Han C."/>
            <person name="Detter J.C."/>
            <person name="Woyke T."/>
            <person name="Goodwin L."/>
            <person name="Pitluck S."/>
            <person name="Held B."/>
            <person name="Brettin T."/>
            <person name="Tapia R."/>
            <person name="Ivanova N."/>
            <person name="Mikhailova N."/>
            <person name="Pati A."/>
            <person name="Liolios K."/>
            <person name="Chen A."/>
            <person name="Palaniappan K."/>
            <person name="Land M."/>
            <person name="Hauser L."/>
            <person name="Chang Y.J."/>
            <person name="Jeffries C.D."/>
            <person name="Rohde M."/>
            <person name="Goker M."/>
            <person name="Bristow J."/>
            <person name="Eisen J.A."/>
            <person name="Markowitz V."/>
            <person name="Hugenholtz P."/>
            <person name="Klenk H.P."/>
            <person name="Kyrpides N.C."/>
        </authorList>
    </citation>
    <scope>NUCLEOTIDE SEQUENCE [LARGE SCALE GENOMIC DNA]</scope>
    <source>
        <strain evidence="6">DSM 45221 / IAM 15411 / JCM 23193 / KCTC 12865</strain>
    </source>
</reference>
<name>D5EKV9_CORAD</name>
<dbReference type="InterPro" id="IPR052362">
    <property type="entry name" value="HTH-GbsR_regulator"/>
</dbReference>
<dbReference type="GO" id="GO:0003677">
    <property type="term" value="F:DNA binding"/>
    <property type="evidence" value="ECO:0007669"/>
    <property type="project" value="UniProtKB-KW"/>
</dbReference>
<dbReference type="HOGENOM" id="CLU_107445_1_0_0"/>
<gene>
    <name evidence="5" type="ordered locus">Caka_1998</name>
</gene>
<accession>D5EKV9</accession>
<evidence type="ECO:0000313" key="5">
    <source>
        <dbReference type="EMBL" id="ADE55016.1"/>
    </source>
</evidence>
<dbReference type="InterPro" id="IPR001845">
    <property type="entry name" value="HTH_ArsR_DNA-bd_dom"/>
</dbReference>
<evidence type="ECO:0000313" key="6">
    <source>
        <dbReference type="Proteomes" id="UP000000925"/>
    </source>
</evidence>
<keyword evidence="3" id="KW-0804">Transcription</keyword>
<keyword evidence="6" id="KW-1185">Reference proteome</keyword>
<dbReference type="PANTHER" id="PTHR38465">
    <property type="entry name" value="HTH-TYPE TRANSCRIPTIONAL REGULATOR MJ1563-RELATED"/>
    <property type="match status" value="1"/>
</dbReference>